<accession>A0A645IBJ2</accession>
<reference evidence="1" key="1">
    <citation type="submission" date="2019-08" db="EMBL/GenBank/DDBJ databases">
        <authorList>
            <person name="Kucharzyk K."/>
            <person name="Murdoch R.W."/>
            <person name="Higgins S."/>
            <person name="Loffler F."/>
        </authorList>
    </citation>
    <scope>NUCLEOTIDE SEQUENCE</scope>
</reference>
<gene>
    <name evidence="1" type="ORF">SDC9_195903</name>
</gene>
<proteinExistence type="predicted"/>
<comment type="caution">
    <text evidence="1">The sequence shown here is derived from an EMBL/GenBank/DDBJ whole genome shotgun (WGS) entry which is preliminary data.</text>
</comment>
<dbReference type="AlphaFoldDB" id="A0A645IBJ2"/>
<protein>
    <submittedName>
        <fullName evidence="1">Uncharacterized protein</fullName>
    </submittedName>
</protein>
<dbReference type="EMBL" id="VSSQ01110475">
    <property type="protein sequence ID" value="MPN48296.1"/>
    <property type="molecule type" value="Genomic_DNA"/>
</dbReference>
<organism evidence="1">
    <name type="scientific">bioreactor metagenome</name>
    <dbReference type="NCBI Taxonomy" id="1076179"/>
    <lineage>
        <taxon>unclassified sequences</taxon>
        <taxon>metagenomes</taxon>
        <taxon>ecological metagenomes</taxon>
    </lineage>
</organism>
<name>A0A645IBJ2_9ZZZZ</name>
<sequence length="120" mass="13518">MERLPEQSSDKVVSRIALSYEVVGGFNANALRVYWTTSSKEGTPRWLALKTFTGLQLKYVIPGKKPPLVFAFADEDAYAYCDEDPCLSCTFHCKRGFVLYAYLEDCGLVSLPLHCEEISH</sequence>
<evidence type="ECO:0000313" key="1">
    <source>
        <dbReference type="EMBL" id="MPN48296.1"/>
    </source>
</evidence>